<keyword evidence="6" id="KW-1185">Reference proteome</keyword>
<keyword evidence="3" id="KW-0472">Membrane</keyword>
<sequence length="170" mass="18014">MELASAALGFGAVVALLLCSAFFSSSETAIFSLPAAWVDERAATGDRRATTLKRLRQDPHRLLVTILVGNNLVNVAISSIVTVLLVERFSAGVAVSAATLLVGTVVLVFGEIVPKSYGLGNARRWSLVVAGPVSLVERAISPLVSLFDALTRRLTAWLGGESDIEKSYTE</sequence>
<evidence type="ECO:0000313" key="6">
    <source>
        <dbReference type="Proteomes" id="UP001257060"/>
    </source>
</evidence>
<organism evidence="5 6">
    <name type="scientific">Halogeometricum salsisoli</name>
    <dbReference type="NCBI Taxonomy" id="2950536"/>
    <lineage>
        <taxon>Archaea</taxon>
        <taxon>Methanobacteriati</taxon>
        <taxon>Methanobacteriota</taxon>
        <taxon>Stenosarchaea group</taxon>
        <taxon>Halobacteria</taxon>
        <taxon>Halobacteriales</taxon>
        <taxon>Haloferacaceae</taxon>
        <taxon>Halogeometricum</taxon>
    </lineage>
</organism>
<keyword evidence="3" id="KW-0812">Transmembrane</keyword>
<dbReference type="PANTHER" id="PTHR22777">
    <property type="entry name" value="HEMOLYSIN-RELATED"/>
    <property type="match status" value="1"/>
</dbReference>
<dbReference type="EMBL" id="JAMQOP010000001">
    <property type="protein sequence ID" value="MDS0298123.1"/>
    <property type="molecule type" value="Genomic_DNA"/>
</dbReference>
<dbReference type="RefSeq" id="WP_310922941.1">
    <property type="nucleotide sequence ID" value="NZ_JAMQOP010000001.1"/>
</dbReference>
<keyword evidence="2" id="KW-0129">CBS domain</keyword>
<name>A0ABU2GCY8_9EURY</name>
<feature type="domain" description="CNNM transmembrane" evidence="4">
    <location>
        <begin position="2"/>
        <end position="170"/>
    </location>
</feature>
<protein>
    <submittedName>
        <fullName evidence="5">DUF21 domain-containing protein</fullName>
    </submittedName>
</protein>
<feature type="transmembrane region" description="Helical" evidence="3">
    <location>
        <begin position="91"/>
        <end position="113"/>
    </location>
</feature>
<feature type="transmembrane region" description="Helical" evidence="3">
    <location>
        <begin position="62"/>
        <end position="85"/>
    </location>
</feature>
<dbReference type="InterPro" id="IPR002550">
    <property type="entry name" value="CNNM"/>
</dbReference>
<keyword evidence="3" id="KW-1133">Transmembrane helix</keyword>
<dbReference type="Proteomes" id="UP001257060">
    <property type="component" value="Unassembled WGS sequence"/>
</dbReference>
<gene>
    <name evidence="5" type="ORF">NDI76_05155</name>
</gene>
<accession>A0ABU2GCY8</accession>
<keyword evidence="1" id="KW-0677">Repeat</keyword>
<evidence type="ECO:0000256" key="2">
    <source>
        <dbReference type="ARBA" id="ARBA00023122"/>
    </source>
</evidence>
<evidence type="ECO:0000256" key="1">
    <source>
        <dbReference type="ARBA" id="ARBA00022737"/>
    </source>
</evidence>
<dbReference type="PANTHER" id="PTHR22777:SF17">
    <property type="entry name" value="UPF0053 PROTEIN SLL0260"/>
    <property type="match status" value="1"/>
</dbReference>
<feature type="transmembrane region" description="Helical" evidence="3">
    <location>
        <begin position="6"/>
        <end position="23"/>
    </location>
</feature>
<dbReference type="PROSITE" id="PS51846">
    <property type="entry name" value="CNNM"/>
    <property type="match status" value="1"/>
</dbReference>
<reference evidence="5 6" key="1">
    <citation type="submission" date="2022-06" db="EMBL/GenBank/DDBJ databases">
        <title>Halogeometricum sp. a new haloarchaeum isolate from saline soil.</title>
        <authorList>
            <person name="Strakova D."/>
            <person name="Galisteo C."/>
            <person name="Sanchez-Porro C."/>
            <person name="Ventosa A."/>
        </authorList>
    </citation>
    <scope>NUCLEOTIDE SEQUENCE [LARGE SCALE GENOMIC DNA]</scope>
    <source>
        <strain evidence="5 6">S1BR25-6</strain>
    </source>
</reference>
<comment type="caution">
    <text evidence="5">The sequence shown here is derived from an EMBL/GenBank/DDBJ whole genome shotgun (WGS) entry which is preliminary data.</text>
</comment>
<proteinExistence type="predicted"/>
<evidence type="ECO:0000259" key="4">
    <source>
        <dbReference type="PROSITE" id="PS51846"/>
    </source>
</evidence>
<evidence type="ECO:0000313" key="5">
    <source>
        <dbReference type="EMBL" id="MDS0298123.1"/>
    </source>
</evidence>
<dbReference type="Pfam" id="PF01595">
    <property type="entry name" value="CNNM"/>
    <property type="match status" value="1"/>
</dbReference>
<evidence type="ECO:0000256" key="3">
    <source>
        <dbReference type="SAM" id="Phobius"/>
    </source>
</evidence>